<dbReference type="RefSeq" id="XP_001887419.1">
    <property type="nucleotide sequence ID" value="XM_001887384.1"/>
</dbReference>
<protein>
    <submittedName>
        <fullName evidence="1">Predicted protein</fullName>
    </submittedName>
</protein>
<organism evidence="2">
    <name type="scientific">Laccaria bicolor (strain S238N-H82 / ATCC MYA-4686)</name>
    <name type="common">Bicoloured deceiver</name>
    <name type="synonym">Laccaria laccata var. bicolor</name>
    <dbReference type="NCBI Taxonomy" id="486041"/>
    <lineage>
        <taxon>Eukaryota</taxon>
        <taxon>Fungi</taxon>
        <taxon>Dikarya</taxon>
        <taxon>Basidiomycota</taxon>
        <taxon>Agaricomycotina</taxon>
        <taxon>Agaricomycetes</taxon>
        <taxon>Agaricomycetidae</taxon>
        <taxon>Agaricales</taxon>
        <taxon>Agaricineae</taxon>
        <taxon>Hydnangiaceae</taxon>
        <taxon>Laccaria</taxon>
    </lineage>
</organism>
<proteinExistence type="predicted"/>
<dbReference type="GeneID" id="6083066"/>
<sequence length="507" mass="56150">MYNLSLEYCEEEESSKSTQSRVVFYATKPSLAQDKVVDRGMGTSMQHYMVDKPLLEQITHTANKLQVFIQHMASLIEERTKYFQVDPEDTLLKVLGGAETTSQLHAAWLCLASRLEAAQKFMLKYQQEYQNATIPPSPVSMNPDIHKYISGLPDVDDKLWNMQGTIPRHVDKLSLDARQRLLEANEKWGKIIPAPPWLATPAQKTSSPILNIPARTSYKAASSFTLPDKVKPPELTQRKQALTTWKGSKAVQFTPQVEAWEPSQSSALMSSSTPFKSLKGLFSQDEESNPGPFPSSGPNRHVSVGNFLYGTDEVPSFSPDRGQFSGFFYPSHMNATPSNPTTRPITSTPWSMASGAMSFHSMPSQKSAETINVQETGFSHARTQASTSHIATENVSNAQRIRKTKIQCKTRTNVTLIEGILIIHQEEGVQILLTMTLPVIQEDMTLQGIMNAEWPSADMVAGVVEEEVRLVPPHLPQALLGPGAVILVDPNGMKTILLHHTAITSLL</sequence>
<dbReference type="InParanoid" id="B0DTR6"/>
<dbReference type="Proteomes" id="UP000001194">
    <property type="component" value="Unassembled WGS sequence"/>
</dbReference>
<dbReference type="KEGG" id="lbc:LACBIDRAFT_332799"/>
<accession>B0DTR6</accession>
<keyword evidence="2" id="KW-1185">Reference proteome</keyword>
<dbReference type="OrthoDB" id="3061725at2759"/>
<dbReference type="HOGENOM" id="CLU_537551_0_0_1"/>
<evidence type="ECO:0000313" key="2">
    <source>
        <dbReference type="Proteomes" id="UP000001194"/>
    </source>
</evidence>
<evidence type="ECO:0000313" key="1">
    <source>
        <dbReference type="EMBL" id="EDR02028.1"/>
    </source>
</evidence>
<name>B0DTR6_LACBS</name>
<dbReference type="AlphaFoldDB" id="B0DTR6"/>
<reference evidence="1 2" key="1">
    <citation type="journal article" date="2008" name="Nature">
        <title>The genome of Laccaria bicolor provides insights into mycorrhizal symbiosis.</title>
        <authorList>
            <person name="Martin F."/>
            <person name="Aerts A."/>
            <person name="Ahren D."/>
            <person name="Brun A."/>
            <person name="Danchin E.G.J."/>
            <person name="Duchaussoy F."/>
            <person name="Gibon J."/>
            <person name="Kohler A."/>
            <person name="Lindquist E."/>
            <person name="Pereda V."/>
            <person name="Salamov A."/>
            <person name="Shapiro H.J."/>
            <person name="Wuyts J."/>
            <person name="Blaudez D."/>
            <person name="Buee M."/>
            <person name="Brokstein P."/>
            <person name="Canbaeck B."/>
            <person name="Cohen D."/>
            <person name="Courty P.E."/>
            <person name="Coutinho P.M."/>
            <person name="Delaruelle C."/>
            <person name="Detter J.C."/>
            <person name="Deveau A."/>
            <person name="DiFazio S."/>
            <person name="Duplessis S."/>
            <person name="Fraissinet-Tachet L."/>
            <person name="Lucic E."/>
            <person name="Frey-Klett P."/>
            <person name="Fourrey C."/>
            <person name="Feussner I."/>
            <person name="Gay G."/>
            <person name="Grimwood J."/>
            <person name="Hoegger P.J."/>
            <person name="Jain P."/>
            <person name="Kilaru S."/>
            <person name="Labbe J."/>
            <person name="Lin Y.C."/>
            <person name="Legue V."/>
            <person name="Le Tacon F."/>
            <person name="Marmeisse R."/>
            <person name="Melayah D."/>
            <person name="Montanini B."/>
            <person name="Muratet M."/>
            <person name="Nehls U."/>
            <person name="Niculita-Hirzel H."/>
            <person name="Oudot-Le Secq M.P."/>
            <person name="Peter M."/>
            <person name="Quesneville H."/>
            <person name="Rajashekar B."/>
            <person name="Reich M."/>
            <person name="Rouhier N."/>
            <person name="Schmutz J."/>
            <person name="Yin T."/>
            <person name="Chalot M."/>
            <person name="Henrissat B."/>
            <person name="Kuees U."/>
            <person name="Lucas S."/>
            <person name="Van de Peer Y."/>
            <person name="Podila G.K."/>
            <person name="Polle A."/>
            <person name="Pukkila P.J."/>
            <person name="Richardson P.M."/>
            <person name="Rouze P."/>
            <person name="Sanders I.R."/>
            <person name="Stajich J.E."/>
            <person name="Tunlid A."/>
            <person name="Tuskan G."/>
            <person name="Grigoriev I.V."/>
        </authorList>
    </citation>
    <scope>NUCLEOTIDE SEQUENCE [LARGE SCALE GENOMIC DNA]</scope>
    <source>
        <strain evidence="2">S238N-H82 / ATCC MYA-4686</strain>
    </source>
</reference>
<dbReference type="EMBL" id="DS547134">
    <property type="protein sequence ID" value="EDR02028.1"/>
    <property type="molecule type" value="Genomic_DNA"/>
</dbReference>
<gene>
    <name evidence="1" type="ORF">LACBIDRAFT_332799</name>
</gene>